<keyword evidence="1" id="KW-1133">Transmembrane helix</keyword>
<dbReference type="AlphaFoldDB" id="A0A2H0BG30"/>
<accession>A0A2H0BG30</accession>
<organism evidence="2 3">
    <name type="scientific">candidate division WWE3 bacterium CG22_combo_CG10-13_8_21_14_all_39_12</name>
    <dbReference type="NCBI Taxonomy" id="1975094"/>
    <lineage>
        <taxon>Bacteria</taxon>
        <taxon>Katanobacteria</taxon>
    </lineage>
</organism>
<evidence type="ECO:0000313" key="2">
    <source>
        <dbReference type="EMBL" id="PIP56627.1"/>
    </source>
</evidence>
<feature type="transmembrane region" description="Helical" evidence="1">
    <location>
        <begin position="20"/>
        <end position="37"/>
    </location>
</feature>
<evidence type="ECO:0000313" key="3">
    <source>
        <dbReference type="Proteomes" id="UP000228495"/>
    </source>
</evidence>
<sequence>MNTLEHPQQPKTNSTLAPKIYAVIVIIIVGTFLYIWYMSITKLPEQVIEEIVYPTFAPIGEPTPVLTIKEDRDAEKTEILDVFNTAVGYFETQNYTSIMNVLDVPDATFTFNDINSYAIRMEVSDHVINGIYDGELNIDTLQFNNIFATVSVYHGTDDSTNTFTFVKRPTGWKLSTIE</sequence>
<comment type="caution">
    <text evidence="2">The sequence shown here is derived from an EMBL/GenBank/DDBJ whole genome shotgun (WGS) entry which is preliminary data.</text>
</comment>
<proteinExistence type="predicted"/>
<dbReference type="EMBL" id="PCSU01000031">
    <property type="protein sequence ID" value="PIP56627.1"/>
    <property type="molecule type" value="Genomic_DNA"/>
</dbReference>
<reference evidence="2 3" key="1">
    <citation type="submission" date="2017-09" db="EMBL/GenBank/DDBJ databases">
        <title>Depth-based differentiation of microbial function through sediment-hosted aquifers and enrichment of novel symbionts in the deep terrestrial subsurface.</title>
        <authorList>
            <person name="Probst A.J."/>
            <person name="Ladd B."/>
            <person name="Jarett J.K."/>
            <person name="Geller-Mcgrath D.E."/>
            <person name="Sieber C.M."/>
            <person name="Emerson J.B."/>
            <person name="Anantharaman K."/>
            <person name="Thomas B.C."/>
            <person name="Malmstrom R."/>
            <person name="Stieglmeier M."/>
            <person name="Klingl A."/>
            <person name="Woyke T."/>
            <person name="Ryan C.M."/>
            <person name="Banfield J.F."/>
        </authorList>
    </citation>
    <scope>NUCLEOTIDE SEQUENCE [LARGE SCALE GENOMIC DNA]</scope>
    <source>
        <strain evidence="2">CG22_combo_CG10-13_8_21_14_all_39_12</strain>
    </source>
</reference>
<name>A0A2H0BG30_UNCKA</name>
<gene>
    <name evidence="2" type="ORF">COX05_02060</name>
</gene>
<keyword evidence="1" id="KW-0472">Membrane</keyword>
<protein>
    <recommendedName>
        <fullName evidence="4">DUF4829 domain-containing protein</fullName>
    </recommendedName>
</protein>
<dbReference type="Proteomes" id="UP000228495">
    <property type="component" value="Unassembled WGS sequence"/>
</dbReference>
<evidence type="ECO:0008006" key="4">
    <source>
        <dbReference type="Google" id="ProtNLM"/>
    </source>
</evidence>
<evidence type="ECO:0000256" key="1">
    <source>
        <dbReference type="SAM" id="Phobius"/>
    </source>
</evidence>
<keyword evidence="1" id="KW-0812">Transmembrane</keyword>